<organism evidence="6 7">
    <name type="scientific">Haloferax namakaokahaiae</name>
    <dbReference type="NCBI Taxonomy" id="1748331"/>
    <lineage>
        <taxon>Archaea</taxon>
        <taxon>Methanobacteriati</taxon>
        <taxon>Methanobacteriota</taxon>
        <taxon>Stenosarchaea group</taxon>
        <taxon>Halobacteria</taxon>
        <taxon>Halobacteriales</taxon>
        <taxon>Haloferacaceae</taxon>
        <taxon>Haloferax</taxon>
    </lineage>
</organism>
<dbReference type="CDD" id="cd19989">
    <property type="entry name" value="PBP1_SBP-like"/>
    <property type="match status" value="1"/>
</dbReference>
<feature type="compositionally biased region" description="Gly residues" evidence="4">
    <location>
        <begin position="40"/>
        <end position="51"/>
    </location>
</feature>
<evidence type="ECO:0000313" key="7">
    <source>
        <dbReference type="Proteomes" id="UP001596481"/>
    </source>
</evidence>
<keyword evidence="2" id="KW-0732">Signal</keyword>
<dbReference type="InterPro" id="IPR000709">
    <property type="entry name" value="Leu_Ile_Val-bd"/>
</dbReference>
<evidence type="ECO:0000256" key="1">
    <source>
        <dbReference type="ARBA" id="ARBA00022448"/>
    </source>
</evidence>
<dbReference type="InterPro" id="IPR028082">
    <property type="entry name" value="Peripla_BP_I"/>
</dbReference>
<evidence type="ECO:0000313" key="6">
    <source>
        <dbReference type="EMBL" id="MFC7203243.1"/>
    </source>
</evidence>
<sequence>MAPNANRESSYPSRRQILKHAGAAGTIGLAALAGCAGQSESGGGGGSGGDSGGEDTTEAETEQDQTTADSGSNDLKVGFVVPLSGPLSAPGEAEQRGAKLAVQHINEEFGGIDGRNVVGVFEDTQTDPAVGREKARKLVESDGVDVLMGAVSGAVSLSVADYAYSAGVPYYTYGGSNSITGSECKPTTFRYQFSADQDARAGAPWALENLGQNVWIHYADYSFGQSIRDTWQSVIENTEGSNIVNVTKTPLGTSDYSSYISQMQSSNADWVLTALSGSDAINFLKQADQFGLKNQMDIMSPLNSQQPLRQGAGMAAVDTYTIIRYSYKYDTPANAELVAAYEDAYDAPPDDPGAVMWSSMRLYAMAAENAGGTETADIVAGMADLESEEPMGPVTMRECDHQAVRDYPVGKIVAPEEYDWPALSVSEVRPADEITKACEDTGCEMPSL</sequence>
<dbReference type="PANTHER" id="PTHR30483:SF6">
    <property type="entry name" value="PERIPLASMIC BINDING PROTEIN OF ABC TRANSPORTER FOR NATURAL AMINO ACIDS"/>
    <property type="match status" value="1"/>
</dbReference>
<comment type="caution">
    <text evidence="6">The sequence shown here is derived from an EMBL/GenBank/DDBJ whole genome shotgun (WGS) entry which is preliminary data.</text>
</comment>
<dbReference type="Pfam" id="PF13458">
    <property type="entry name" value="Peripla_BP_6"/>
    <property type="match status" value="1"/>
</dbReference>
<keyword evidence="1" id="KW-0813">Transport</keyword>
<evidence type="ECO:0000256" key="3">
    <source>
        <dbReference type="ARBA" id="ARBA00022970"/>
    </source>
</evidence>
<gene>
    <name evidence="6" type="ORF">ACFQJC_06930</name>
</gene>
<accession>A0ABD5ZEC2</accession>
<feature type="region of interest" description="Disordered" evidence="4">
    <location>
        <begin position="35"/>
        <end position="75"/>
    </location>
</feature>
<dbReference type="RefSeq" id="WP_390222582.1">
    <property type="nucleotide sequence ID" value="NZ_JBHTAA010000002.1"/>
</dbReference>
<dbReference type="SUPFAM" id="SSF53822">
    <property type="entry name" value="Periplasmic binding protein-like I"/>
    <property type="match status" value="1"/>
</dbReference>
<protein>
    <submittedName>
        <fullName evidence="6">ABC transporter substrate-binding protein</fullName>
    </submittedName>
</protein>
<name>A0ABD5ZEC2_9EURY</name>
<dbReference type="InterPro" id="IPR028081">
    <property type="entry name" value="Leu-bd"/>
</dbReference>
<reference evidence="6 7" key="1">
    <citation type="journal article" date="2019" name="Int. J. Syst. Evol. Microbiol.">
        <title>The Global Catalogue of Microorganisms (GCM) 10K type strain sequencing project: providing services to taxonomists for standard genome sequencing and annotation.</title>
        <authorList>
            <consortium name="The Broad Institute Genomics Platform"/>
            <consortium name="The Broad Institute Genome Sequencing Center for Infectious Disease"/>
            <person name="Wu L."/>
            <person name="Ma J."/>
        </authorList>
    </citation>
    <scope>NUCLEOTIDE SEQUENCE [LARGE SCALE GENOMIC DNA]</scope>
    <source>
        <strain evidence="6 7">DSM 29988</strain>
    </source>
</reference>
<feature type="compositionally biased region" description="Acidic residues" evidence="4">
    <location>
        <begin position="52"/>
        <end position="63"/>
    </location>
</feature>
<keyword evidence="7" id="KW-1185">Reference proteome</keyword>
<dbReference type="GO" id="GO:0006865">
    <property type="term" value="P:amino acid transport"/>
    <property type="evidence" value="ECO:0007669"/>
    <property type="project" value="UniProtKB-KW"/>
</dbReference>
<dbReference type="EMBL" id="JBHTAA010000002">
    <property type="protein sequence ID" value="MFC7203243.1"/>
    <property type="molecule type" value="Genomic_DNA"/>
</dbReference>
<proteinExistence type="predicted"/>
<dbReference type="Gene3D" id="3.40.50.2300">
    <property type="match status" value="2"/>
</dbReference>
<dbReference type="InterPro" id="IPR051010">
    <property type="entry name" value="BCAA_transport"/>
</dbReference>
<keyword evidence="3" id="KW-0029">Amino-acid transport</keyword>
<evidence type="ECO:0000256" key="2">
    <source>
        <dbReference type="ARBA" id="ARBA00022729"/>
    </source>
</evidence>
<dbReference type="PRINTS" id="PR00337">
    <property type="entry name" value="LEUILEVALBP"/>
</dbReference>
<feature type="domain" description="Leucine-binding protein" evidence="5">
    <location>
        <begin position="75"/>
        <end position="413"/>
    </location>
</feature>
<dbReference type="AlphaFoldDB" id="A0ABD5ZEC2"/>
<evidence type="ECO:0000259" key="5">
    <source>
        <dbReference type="Pfam" id="PF13458"/>
    </source>
</evidence>
<dbReference type="PROSITE" id="PS51257">
    <property type="entry name" value="PROKAR_LIPOPROTEIN"/>
    <property type="match status" value="1"/>
</dbReference>
<dbReference type="PANTHER" id="PTHR30483">
    <property type="entry name" value="LEUCINE-SPECIFIC-BINDING PROTEIN"/>
    <property type="match status" value="1"/>
</dbReference>
<dbReference type="Proteomes" id="UP001596481">
    <property type="component" value="Unassembled WGS sequence"/>
</dbReference>
<evidence type="ECO:0000256" key="4">
    <source>
        <dbReference type="SAM" id="MobiDB-lite"/>
    </source>
</evidence>